<evidence type="ECO:0000313" key="2">
    <source>
        <dbReference type="Proteomes" id="UP000887159"/>
    </source>
</evidence>
<dbReference type="Proteomes" id="UP000887159">
    <property type="component" value="Unassembled WGS sequence"/>
</dbReference>
<sequence length="85" mass="9321">MHVESAIAQYFPLACVVVVWRGGASLNVVLIRGPSQKLPSGLYEASSLAEIVEVEIEVVSTELKSHCHLYGARGQRQAYLLPMPR</sequence>
<protein>
    <submittedName>
        <fullName evidence="1">Uncharacterized protein</fullName>
    </submittedName>
</protein>
<organism evidence="1 2">
    <name type="scientific">Trichonephila clavipes</name>
    <name type="common">Golden silk orbweaver</name>
    <name type="synonym">Nephila clavipes</name>
    <dbReference type="NCBI Taxonomy" id="2585209"/>
    <lineage>
        <taxon>Eukaryota</taxon>
        <taxon>Metazoa</taxon>
        <taxon>Ecdysozoa</taxon>
        <taxon>Arthropoda</taxon>
        <taxon>Chelicerata</taxon>
        <taxon>Arachnida</taxon>
        <taxon>Araneae</taxon>
        <taxon>Araneomorphae</taxon>
        <taxon>Entelegynae</taxon>
        <taxon>Araneoidea</taxon>
        <taxon>Nephilidae</taxon>
        <taxon>Trichonephila</taxon>
    </lineage>
</organism>
<gene>
    <name evidence="1" type="ORF">TNCV_1284641</name>
</gene>
<evidence type="ECO:0000313" key="1">
    <source>
        <dbReference type="EMBL" id="GFY15819.1"/>
    </source>
</evidence>
<accession>A0A8X6VPL5</accession>
<dbReference type="EMBL" id="BMAU01021335">
    <property type="protein sequence ID" value="GFY15819.1"/>
    <property type="molecule type" value="Genomic_DNA"/>
</dbReference>
<reference evidence="1" key="1">
    <citation type="submission" date="2020-08" db="EMBL/GenBank/DDBJ databases">
        <title>Multicomponent nature underlies the extraordinary mechanical properties of spider dragline silk.</title>
        <authorList>
            <person name="Kono N."/>
            <person name="Nakamura H."/>
            <person name="Mori M."/>
            <person name="Yoshida Y."/>
            <person name="Ohtoshi R."/>
            <person name="Malay A.D."/>
            <person name="Moran D.A.P."/>
            <person name="Tomita M."/>
            <person name="Numata K."/>
            <person name="Arakawa K."/>
        </authorList>
    </citation>
    <scope>NUCLEOTIDE SEQUENCE</scope>
</reference>
<name>A0A8X6VPL5_TRICX</name>
<proteinExistence type="predicted"/>
<dbReference type="AlphaFoldDB" id="A0A8X6VPL5"/>
<keyword evidence="2" id="KW-1185">Reference proteome</keyword>
<comment type="caution">
    <text evidence="1">The sequence shown here is derived from an EMBL/GenBank/DDBJ whole genome shotgun (WGS) entry which is preliminary data.</text>
</comment>